<feature type="compositionally biased region" description="Low complexity" evidence="1">
    <location>
        <begin position="833"/>
        <end position="846"/>
    </location>
</feature>
<feature type="compositionally biased region" description="Polar residues" evidence="1">
    <location>
        <begin position="195"/>
        <end position="210"/>
    </location>
</feature>
<reference evidence="2 3" key="1">
    <citation type="journal article" date="2018" name="J. Allergy Clin. Immunol.">
        <title>High-quality assembly of Dermatophagoides pteronyssinus genome and transcriptome reveals a wide range of novel allergens.</title>
        <authorList>
            <person name="Liu X.Y."/>
            <person name="Yang K.Y."/>
            <person name="Wang M.Q."/>
            <person name="Kwok J.S."/>
            <person name="Zeng X."/>
            <person name="Yang Z."/>
            <person name="Xiao X.J."/>
            <person name="Lau C.P."/>
            <person name="Li Y."/>
            <person name="Huang Z.M."/>
            <person name="Ba J.G."/>
            <person name="Yim A.K."/>
            <person name="Ouyang C.Y."/>
            <person name="Ngai S.M."/>
            <person name="Chan T.F."/>
            <person name="Leung E.L."/>
            <person name="Liu L."/>
            <person name="Liu Z.G."/>
            <person name="Tsui S.K."/>
        </authorList>
    </citation>
    <scope>NUCLEOTIDE SEQUENCE [LARGE SCALE GENOMIC DNA]</scope>
    <source>
        <strain evidence="2">Derp</strain>
    </source>
</reference>
<evidence type="ECO:0000256" key="1">
    <source>
        <dbReference type="SAM" id="MobiDB-lite"/>
    </source>
</evidence>
<protein>
    <submittedName>
        <fullName evidence="2">Uncharacterized protein</fullName>
    </submittedName>
</protein>
<feature type="region of interest" description="Disordered" evidence="1">
    <location>
        <begin position="1145"/>
        <end position="1236"/>
    </location>
</feature>
<evidence type="ECO:0000313" key="3">
    <source>
        <dbReference type="Proteomes" id="UP000887458"/>
    </source>
</evidence>
<feature type="compositionally biased region" description="Polar residues" evidence="1">
    <location>
        <begin position="1021"/>
        <end position="1033"/>
    </location>
</feature>
<name>A0ABQ8J6X2_DERPT</name>
<feature type="region of interest" description="Disordered" evidence="1">
    <location>
        <begin position="520"/>
        <end position="549"/>
    </location>
</feature>
<dbReference type="Proteomes" id="UP000887458">
    <property type="component" value="Unassembled WGS sequence"/>
</dbReference>
<feature type="compositionally biased region" description="Acidic residues" evidence="1">
    <location>
        <begin position="948"/>
        <end position="964"/>
    </location>
</feature>
<feature type="region of interest" description="Disordered" evidence="1">
    <location>
        <begin position="827"/>
        <end position="895"/>
    </location>
</feature>
<feature type="compositionally biased region" description="Low complexity" evidence="1">
    <location>
        <begin position="1146"/>
        <end position="1180"/>
    </location>
</feature>
<reference evidence="2 3" key="2">
    <citation type="journal article" date="2022" name="Mol. Biol. Evol.">
        <title>Comparative Genomics Reveals Insights into the Divergent Evolution of Astigmatic Mites and Household Pest Adaptations.</title>
        <authorList>
            <person name="Xiong Q."/>
            <person name="Wan A.T."/>
            <person name="Liu X."/>
            <person name="Fung C.S."/>
            <person name="Xiao X."/>
            <person name="Malainual N."/>
            <person name="Hou J."/>
            <person name="Wang L."/>
            <person name="Wang M."/>
            <person name="Yang K.Y."/>
            <person name="Cui Y."/>
            <person name="Leung E.L."/>
            <person name="Nong W."/>
            <person name="Shin S.K."/>
            <person name="Au S.W."/>
            <person name="Jeong K.Y."/>
            <person name="Chew F.T."/>
            <person name="Hui J.H."/>
            <person name="Leung T.F."/>
            <person name="Tungtrongchitr A."/>
            <person name="Zhong N."/>
            <person name="Liu Z."/>
            <person name="Tsui S.K."/>
        </authorList>
    </citation>
    <scope>NUCLEOTIDE SEQUENCE [LARGE SCALE GENOMIC DNA]</scope>
    <source>
        <strain evidence="2">Derp</strain>
    </source>
</reference>
<feature type="compositionally biased region" description="Gly residues" evidence="1">
    <location>
        <begin position="267"/>
        <end position="282"/>
    </location>
</feature>
<feature type="region of interest" description="Disordered" evidence="1">
    <location>
        <begin position="183"/>
        <end position="301"/>
    </location>
</feature>
<sequence length="1236" mass="137499">MIWPGALATKDENENDHPPVMKIFRQNFIQITTTTLLLLLLVCCQPGWSNDDHNNKENDNGGAGGAAFVDLKQQQQQQQSLNKTINKTDNEKLIVPKNTTTTTTTTTNIISQLIKSTASASSASTNAQRRSYEDDDYETQSLFKSLIPKSSTFKKPIKKIFRSWFEPDPEALDDESKKSSYYFARPKSNPLHSLPQPSSPYTNKASSRQFSIGDPVNGRGLTLSFGDQSNEPSSASSYSQTVEQKPQYGYNSGNAGNPSPGLSLSFGGNGGGGDGGGGGGSGMSFNIGRGNGGDGRGMSLSLGRGNSGGSGLSFSFGGGGGGGSGNGYAQSGSASYPSYSSSYGGGSGYNNYGVSYGNNYNNYDYNQPVFSMVMPSSGKQVIEYNQHPSKMKMKINSSPRVKITTNTKDPLDKPGLEDEIIQEDIFGPPEPFDKPNRTSTSSMNETMPNGIHNMTMMMGHFNQSMYPYSPYSPYQHYYQYPYNYYYHNYYQQHYPSQYYQYMMNVSSMYPNMMMMPPMAAPPMSPMPQQQQPPQMKPPPMQQQQQQQQYRPNYSQYAASTMNMPTKTNTIQPSLMPMTYNMPVSTSYSMLPTANTMQSQSQLSSIYGTMRKSSYNQRKSLQQPLHSMKRNSNKYYTYDLMQTSESQLNPQQQQQQYPGYNLTTLALMNDATRNYYYQPMASSQQAMPGSQQPMPVAVNKTSSSTTSKYYPRKNITSITGFSQNSFDYEQSKRFGHRAIKYQGGSTKEEKARVILDIRPRVTIKMLNKTEQAMQDEELKKKKKDHIFKTHMEIIMETTTTPKPYYYNNYDSYYGYNYGPEVDDFGWTHEPPYGSTETTTMKPRTTTTTRRRTTTTESSSSSEVSEEENGTSESTSGESSTEEDDQSSSSSTTYRSQRYRIVGNNNVTVSPELVQAMIKALQEALGVTTTTTMTPIDDLDGFNEETTGNNEDDNNNQIDEQSEHEENDMITTTTMKPSILKPKNGIKGIIETGRRRLPTNVITTTVRNVTQVRLKTPVLSMRSGKTTPSSSQRRFFTTPRPIFGSNSNDNDNDDGDNLESGIKNIKNLIDLTTTSPLLIVNKLQPTQLNTPKIIDGDALLNNFDINNLTDDERRQMLTNILGVIQNRAPTTTIPTTATNNIFDTRIIRSSTPKSKQTKTSTKRSSSSKQKSTSTTTKTPKSTRLLPVTKANNVRIISSLDELNKETIGGGGGVNGSGDKSNQQQPIYVVLLPQNKKKK</sequence>
<gene>
    <name evidence="2" type="ORF">DERP_010178</name>
</gene>
<organism evidence="2 3">
    <name type="scientific">Dermatophagoides pteronyssinus</name>
    <name type="common">European house dust mite</name>
    <dbReference type="NCBI Taxonomy" id="6956"/>
    <lineage>
        <taxon>Eukaryota</taxon>
        <taxon>Metazoa</taxon>
        <taxon>Ecdysozoa</taxon>
        <taxon>Arthropoda</taxon>
        <taxon>Chelicerata</taxon>
        <taxon>Arachnida</taxon>
        <taxon>Acari</taxon>
        <taxon>Acariformes</taxon>
        <taxon>Sarcoptiformes</taxon>
        <taxon>Astigmata</taxon>
        <taxon>Psoroptidia</taxon>
        <taxon>Analgoidea</taxon>
        <taxon>Pyroglyphidae</taxon>
        <taxon>Dermatophagoidinae</taxon>
        <taxon>Dermatophagoides</taxon>
    </lineage>
</organism>
<evidence type="ECO:0000313" key="2">
    <source>
        <dbReference type="EMBL" id="KAH9418311.1"/>
    </source>
</evidence>
<feature type="compositionally biased region" description="Polar residues" evidence="1">
    <location>
        <begin position="225"/>
        <end position="255"/>
    </location>
</feature>
<feature type="region of interest" description="Disordered" evidence="1">
    <location>
        <begin position="685"/>
        <end position="706"/>
    </location>
</feature>
<comment type="caution">
    <text evidence="2">The sequence shown here is derived from an EMBL/GenBank/DDBJ whole genome shotgun (WGS) entry which is preliminary data.</text>
</comment>
<feature type="region of interest" description="Disordered" evidence="1">
    <location>
        <begin position="933"/>
        <end position="964"/>
    </location>
</feature>
<proteinExistence type="predicted"/>
<feature type="region of interest" description="Disordered" evidence="1">
    <location>
        <begin position="1019"/>
        <end position="1054"/>
    </location>
</feature>
<feature type="compositionally biased region" description="Low complexity" evidence="1">
    <location>
        <begin position="256"/>
        <end position="266"/>
    </location>
</feature>
<accession>A0ABQ8J6X2</accession>
<dbReference type="EMBL" id="NJHN03000064">
    <property type="protein sequence ID" value="KAH9418311.1"/>
    <property type="molecule type" value="Genomic_DNA"/>
</dbReference>
<keyword evidence="3" id="KW-1185">Reference proteome</keyword>
<feature type="compositionally biased region" description="Low complexity" evidence="1">
    <location>
        <begin position="885"/>
        <end position="894"/>
    </location>
</feature>